<protein>
    <submittedName>
        <fullName evidence="2">Uncharacterized protein</fullName>
    </submittedName>
</protein>
<sequence>MWLFVLFLSIFILSVFCYIPIIKENPTTTYEPDVIFEPVSNSIFDKLNANFQNILRFISDKQVETSVIYHSFEIAS</sequence>
<dbReference type="Proteomes" id="UP001152747">
    <property type="component" value="Unassembled WGS sequence"/>
</dbReference>
<gene>
    <name evidence="2" type="ORF">CAMP_LOCUS4964</name>
</gene>
<dbReference type="AlphaFoldDB" id="A0A9P1MWJ8"/>
<name>A0A9P1MWJ8_9PELO</name>
<accession>A0A9P1MWJ8</accession>
<evidence type="ECO:0000256" key="1">
    <source>
        <dbReference type="SAM" id="SignalP"/>
    </source>
</evidence>
<dbReference type="EMBL" id="CANHGI010000002">
    <property type="protein sequence ID" value="CAI5442327.1"/>
    <property type="molecule type" value="Genomic_DNA"/>
</dbReference>
<comment type="caution">
    <text evidence="2">The sequence shown here is derived from an EMBL/GenBank/DDBJ whole genome shotgun (WGS) entry which is preliminary data.</text>
</comment>
<keyword evidence="1" id="KW-0732">Signal</keyword>
<feature type="chain" id="PRO_5040469563" evidence="1">
    <location>
        <begin position="18"/>
        <end position="76"/>
    </location>
</feature>
<evidence type="ECO:0000313" key="2">
    <source>
        <dbReference type="EMBL" id="CAI5442327.1"/>
    </source>
</evidence>
<evidence type="ECO:0000313" key="3">
    <source>
        <dbReference type="Proteomes" id="UP001152747"/>
    </source>
</evidence>
<reference evidence="2" key="1">
    <citation type="submission" date="2022-11" db="EMBL/GenBank/DDBJ databases">
        <authorList>
            <person name="Kikuchi T."/>
        </authorList>
    </citation>
    <scope>NUCLEOTIDE SEQUENCE</scope>
    <source>
        <strain evidence="2">PS1010</strain>
    </source>
</reference>
<proteinExistence type="predicted"/>
<keyword evidence="3" id="KW-1185">Reference proteome</keyword>
<feature type="signal peptide" evidence="1">
    <location>
        <begin position="1"/>
        <end position="17"/>
    </location>
</feature>
<organism evidence="2 3">
    <name type="scientific">Caenorhabditis angaria</name>
    <dbReference type="NCBI Taxonomy" id="860376"/>
    <lineage>
        <taxon>Eukaryota</taxon>
        <taxon>Metazoa</taxon>
        <taxon>Ecdysozoa</taxon>
        <taxon>Nematoda</taxon>
        <taxon>Chromadorea</taxon>
        <taxon>Rhabditida</taxon>
        <taxon>Rhabditina</taxon>
        <taxon>Rhabditomorpha</taxon>
        <taxon>Rhabditoidea</taxon>
        <taxon>Rhabditidae</taxon>
        <taxon>Peloderinae</taxon>
        <taxon>Caenorhabditis</taxon>
    </lineage>
</organism>